<feature type="compositionally biased region" description="Basic and acidic residues" evidence="1">
    <location>
        <begin position="256"/>
        <end position="266"/>
    </location>
</feature>
<name>A0A484KNF0_9ASTE</name>
<feature type="region of interest" description="Disordered" evidence="1">
    <location>
        <begin position="153"/>
        <end position="180"/>
    </location>
</feature>
<feature type="domain" description="MOM1 alpha-helical" evidence="2">
    <location>
        <begin position="2"/>
        <end position="60"/>
    </location>
</feature>
<dbReference type="OrthoDB" id="885191at2759"/>
<feature type="region of interest" description="Disordered" evidence="1">
    <location>
        <begin position="241"/>
        <end position="266"/>
    </location>
</feature>
<feature type="region of interest" description="Disordered" evidence="1">
    <location>
        <begin position="686"/>
        <end position="732"/>
    </location>
</feature>
<feature type="compositionally biased region" description="Polar residues" evidence="1">
    <location>
        <begin position="607"/>
        <end position="647"/>
    </location>
</feature>
<organism evidence="3 4">
    <name type="scientific">Cuscuta campestris</name>
    <dbReference type="NCBI Taxonomy" id="132261"/>
    <lineage>
        <taxon>Eukaryota</taxon>
        <taxon>Viridiplantae</taxon>
        <taxon>Streptophyta</taxon>
        <taxon>Embryophyta</taxon>
        <taxon>Tracheophyta</taxon>
        <taxon>Spermatophyta</taxon>
        <taxon>Magnoliopsida</taxon>
        <taxon>eudicotyledons</taxon>
        <taxon>Gunneridae</taxon>
        <taxon>Pentapetalae</taxon>
        <taxon>asterids</taxon>
        <taxon>lamiids</taxon>
        <taxon>Solanales</taxon>
        <taxon>Convolvulaceae</taxon>
        <taxon>Cuscuteae</taxon>
        <taxon>Cuscuta</taxon>
        <taxon>Cuscuta subgen. Grammica</taxon>
        <taxon>Cuscuta sect. Cleistogrammica</taxon>
    </lineage>
</organism>
<keyword evidence="4" id="KW-1185">Reference proteome</keyword>
<evidence type="ECO:0000313" key="4">
    <source>
        <dbReference type="Proteomes" id="UP000595140"/>
    </source>
</evidence>
<feature type="compositionally biased region" description="Low complexity" evidence="1">
    <location>
        <begin position="522"/>
        <end position="537"/>
    </location>
</feature>
<feature type="compositionally biased region" description="Polar residues" evidence="1">
    <location>
        <begin position="397"/>
        <end position="438"/>
    </location>
</feature>
<feature type="region of interest" description="Disordered" evidence="1">
    <location>
        <begin position="496"/>
        <end position="559"/>
    </location>
</feature>
<dbReference type="PANTHER" id="PTHR35116">
    <property type="entry name" value="HELICASE PROTEIN MOM1"/>
    <property type="match status" value="1"/>
</dbReference>
<feature type="compositionally biased region" description="Low complexity" evidence="1">
    <location>
        <begin position="831"/>
        <end position="845"/>
    </location>
</feature>
<dbReference type="Proteomes" id="UP000595140">
    <property type="component" value="Unassembled WGS sequence"/>
</dbReference>
<feature type="compositionally biased region" description="Polar residues" evidence="1">
    <location>
        <begin position="166"/>
        <end position="180"/>
    </location>
</feature>
<feature type="compositionally biased region" description="Polar residues" evidence="1">
    <location>
        <begin position="691"/>
        <end position="701"/>
    </location>
</feature>
<dbReference type="PANTHER" id="PTHR35116:SF2">
    <property type="entry name" value="ATP-DEPENDENT HELICASE FAMILY PROTEIN-RELATED"/>
    <property type="match status" value="1"/>
</dbReference>
<feature type="region of interest" description="Disordered" evidence="1">
    <location>
        <begin position="813"/>
        <end position="875"/>
    </location>
</feature>
<feature type="compositionally biased region" description="Low complexity" evidence="1">
    <location>
        <begin position="663"/>
        <end position="674"/>
    </location>
</feature>
<dbReference type="EMBL" id="OOIL02000581">
    <property type="protein sequence ID" value="VFQ67253.1"/>
    <property type="molecule type" value="Genomic_DNA"/>
</dbReference>
<evidence type="ECO:0000259" key="2">
    <source>
        <dbReference type="Pfam" id="PF25029"/>
    </source>
</evidence>
<protein>
    <recommendedName>
        <fullName evidence="2">MOM1 alpha-helical domain-containing protein</fullName>
    </recommendedName>
</protein>
<dbReference type="Pfam" id="PF25029">
    <property type="entry name" value="MOM1"/>
    <property type="match status" value="1"/>
</dbReference>
<feature type="compositionally biased region" description="Low complexity" evidence="1">
    <location>
        <begin position="502"/>
        <end position="512"/>
    </location>
</feature>
<feature type="compositionally biased region" description="Polar residues" evidence="1">
    <location>
        <begin position="544"/>
        <end position="559"/>
    </location>
</feature>
<evidence type="ECO:0000256" key="1">
    <source>
        <dbReference type="SAM" id="MobiDB-lite"/>
    </source>
</evidence>
<evidence type="ECO:0000313" key="3">
    <source>
        <dbReference type="EMBL" id="VFQ67253.1"/>
    </source>
</evidence>
<proteinExistence type="predicted"/>
<feature type="compositionally biased region" description="Polar residues" evidence="1">
    <location>
        <begin position="241"/>
        <end position="254"/>
    </location>
</feature>
<dbReference type="InterPro" id="IPR039322">
    <property type="entry name" value="MOM1"/>
</dbReference>
<sequence>MAGKLLKQKVDKDEMLELTKERLKFKCTKEEATAVYRRFRALKKLFLQNMKRNEQSGNVSEHCEADKNGDACKNLVQPPLEEHITDEILLVEQPKDFGVGYDHLAEVQEDALNVVVGFEHYVEENTANKYNMINIGGNQKDIASNCDVVNQTSDKVASSDDGGLPPQNQCSRAHSSENQGTSHIEAGVAGPFIATRHETPNSEAVVAENCEPQHATNANGHSIHGEVAYVSCVQEDYDLQTSRASQSTGTSTQALHDGDSRSRDPLHNEFDRIRGEMVHAAKNQEDLRSQLKSDCEKEIEETVAEIRNRYNARLQESETKYSLRKSELGGNMKKVLLNKLLADTFRTKCEEDLRPSRIVTMWQAIPTSFMQHLNQVSVQPTLQSAYLTGFSSPGWQTSVPASVRPPTTASPSAEEQTSISETTRVPSHSLPSGGQESATAPYAVESPRRLPPSSIYLPPARQQNFSIVQSRTPTIASPSAGEQTSISETTRVQIHSLPSGGQESASAPSAVESPRRPPPPSTVQSRSPSIASSSSSSAGELTPASATTKPPSFSLCSGGQQLATSQPAMFNYATVDESSRRPSRFWFLPARQRNSSMVWTRSLLNASSSAGEPTSTPAITRPPSFSLSSGGQQLATSQPTLSKSATVDESPKRPTPPPTIALPQASSQQSSSAVWSQSPSIALSLRGQPVAGQQTPVSSRCSMFGKSSRASNNPPVICSITPSSGNLRRGDIRAPAPHLQSFKPSRFSLASSNFPPSDPPSLNHALPLPSADSSQSSQPKEHSEPNNKTSLQSANVSAMELLRNLEDSLGRLSAVQQKQSGRQGFCAATNSLSPSSSTSSPNHSPCQAKIFESSSLSQDKEQQLPPAGTDDYNHAPKAVPFSELLRNLDNLACLNQSTNGVPSLQKTNHGTEGSSIQEGSSSTPLSTDVVCLSTNEE</sequence>
<feature type="compositionally biased region" description="Polar residues" evidence="1">
    <location>
        <begin position="708"/>
        <end position="726"/>
    </location>
</feature>
<dbReference type="Gene3D" id="6.10.250.1310">
    <property type="match status" value="1"/>
</dbReference>
<feature type="region of interest" description="Disordered" evidence="1">
    <location>
        <begin position="747"/>
        <end position="792"/>
    </location>
</feature>
<gene>
    <name evidence="3" type="ORF">CCAM_LOCUS9029</name>
</gene>
<dbReference type="AlphaFoldDB" id="A0A484KNF0"/>
<feature type="region of interest" description="Disordered" evidence="1">
    <location>
        <begin position="397"/>
        <end position="458"/>
    </location>
</feature>
<reference evidence="3 4" key="1">
    <citation type="submission" date="2018-04" db="EMBL/GenBank/DDBJ databases">
        <authorList>
            <person name="Vogel A."/>
        </authorList>
    </citation>
    <scope>NUCLEOTIDE SEQUENCE [LARGE SCALE GENOMIC DNA]</scope>
</reference>
<dbReference type="InterPro" id="IPR056882">
    <property type="entry name" value="MOM1_dom"/>
</dbReference>
<feature type="region of interest" description="Disordered" evidence="1">
    <location>
        <begin position="607"/>
        <end position="674"/>
    </location>
</feature>
<dbReference type="GO" id="GO:0031507">
    <property type="term" value="P:heterochromatin formation"/>
    <property type="evidence" value="ECO:0007669"/>
    <property type="project" value="InterPro"/>
</dbReference>
<accession>A0A484KNF0</accession>
<feature type="region of interest" description="Disordered" evidence="1">
    <location>
        <begin position="898"/>
        <end position="937"/>
    </location>
</feature>